<proteinExistence type="predicted"/>
<dbReference type="EMBL" id="GFPF01001542">
    <property type="protein sequence ID" value="MAA12688.1"/>
    <property type="molecule type" value="Transcribed_RNA"/>
</dbReference>
<reference evidence="1" key="1">
    <citation type="journal article" date="2017" name="Parasit. Vectors">
        <title>Sialotranscriptomics of Rhipicephalus zambeziensis reveals intricate expression profiles of secretory proteins and suggests tight temporal transcriptional regulation during blood-feeding.</title>
        <authorList>
            <person name="de Castro M.H."/>
            <person name="de Klerk D."/>
            <person name="Pienaar R."/>
            <person name="Rees D.J.G."/>
            <person name="Mans B.J."/>
        </authorList>
    </citation>
    <scope>NUCLEOTIDE SEQUENCE</scope>
    <source>
        <tissue evidence="1">Salivary glands</tissue>
    </source>
</reference>
<organism evidence="1">
    <name type="scientific">Rhipicephalus zambeziensis</name>
    <dbReference type="NCBI Taxonomy" id="60191"/>
    <lineage>
        <taxon>Eukaryota</taxon>
        <taxon>Metazoa</taxon>
        <taxon>Ecdysozoa</taxon>
        <taxon>Arthropoda</taxon>
        <taxon>Chelicerata</taxon>
        <taxon>Arachnida</taxon>
        <taxon>Acari</taxon>
        <taxon>Parasitiformes</taxon>
        <taxon>Ixodida</taxon>
        <taxon>Ixodoidea</taxon>
        <taxon>Ixodidae</taxon>
        <taxon>Rhipicephalinae</taxon>
        <taxon>Rhipicephalus</taxon>
        <taxon>Rhipicephalus</taxon>
    </lineage>
</organism>
<accession>A0A224Y555</accession>
<sequence length="80" mass="9536">MVTLSSNPNLSRLYNNDETTTRDKYSQNFSYIPNFKIKLYFGSTQSSQSNRKIWHLVQVDKLSYMISFQMNYTQLQPKKK</sequence>
<name>A0A224Y555_9ACAR</name>
<evidence type="ECO:0000313" key="1">
    <source>
        <dbReference type="EMBL" id="MAA12688.1"/>
    </source>
</evidence>
<dbReference type="AlphaFoldDB" id="A0A224Y555"/>
<protein>
    <submittedName>
        <fullName evidence="1">Uncharacterized protein</fullName>
    </submittedName>
</protein>